<dbReference type="EMBL" id="PVWO01000039">
    <property type="protein sequence ID" value="PSB58339.1"/>
    <property type="molecule type" value="Genomic_DNA"/>
</dbReference>
<proteinExistence type="predicted"/>
<organism evidence="1 2">
    <name type="scientific">Chamaesiphon polymorphus CCALA 037</name>
    <dbReference type="NCBI Taxonomy" id="2107692"/>
    <lineage>
        <taxon>Bacteria</taxon>
        <taxon>Bacillati</taxon>
        <taxon>Cyanobacteriota</taxon>
        <taxon>Cyanophyceae</taxon>
        <taxon>Gomontiellales</taxon>
        <taxon>Chamaesiphonaceae</taxon>
        <taxon>Chamaesiphon</taxon>
    </lineage>
</organism>
<gene>
    <name evidence="1" type="ORF">C7B77_05105</name>
</gene>
<evidence type="ECO:0000313" key="1">
    <source>
        <dbReference type="EMBL" id="PSB58339.1"/>
    </source>
</evidence>
<evidence type="ECO:0000313" key="2">
    <source>
        <dbReference type="Proteomes" id="UP000238937"/>
    </source>
</evidence>
<accession>A0A2T1GKG7</accession>
<dbReference type="Proteomes" id="UP000238937">
    <property type="component" value="Unassembled WGS sequence"/>
</dbReference>
<comment type="caution">
    <text evidence="1">The sequence shown here is derived from an EMBL/GenBank/DDBJ whole genome shotgun (WGS) entry which is preliminary data.</text>
</comment>
<dbReference type="AlphaFoldDB" id="A0A2T1GKG7"/>
<reference evidence="1 2" key="1">
    <citation type="submission" date="2018-03" db="EMBL/GenBank/DDBJ databases">
        <title>The ancient ancestry and fast evolution of plastids.</title>
        <authorList>
            <person name="Moore K.R."/>
            <person name="Magnabosco C."/>
            <person name="Momper L."/>
            <person name="Gold D.A."/>
            <person name="Bosak T."/>
            <person name="Fournier G.P."/>
        </authorList>
    </citation>
    <scope>NUCLEOTIDE SEQUENCE [LARGE SCALE GENOMIC DNA]</scope>
    <source>
        <strain evidence="1 2">CCALA 037</strain>
    </source>
</reference>
<sequence>MRALEVSSACVWVKTEQSETQQPRPKFLLGTRLGRETPNPTLIIEAEQKECERLNLTHSELGCNLN</sequence>
<protein>
    <submittedName>
        <fullName evidence="1">Uncharacterized protein</fullName>
    </submittedName>
</protein>
<keyword evidence="2" id="KW-1185">Reference proteome</keyword>
<name>A0A2T1GKG7_9CYAN</name>